<name>A0A343U6Y4_9MAXI</name>
<protein>
    <recommendedName>
        <fullName evidence="8">3-oxoacyl-[acyl-carrier-protein] synthase</fullName>
    </recommendedName>
</protein>
<dbReference type="PROSITE" id="PS00606">
    <property type="entry name" value="KS3_1"/>
    <property type="match status" value="1"/>
</dbReference>
<dbReference type="InterPro" id="IPR014031">
    <property type="entry name" value="Ketoacyl_synth_C"/>
</dbReference>
<dbReference type="PANTHER" id="PTHR11712">
    <property type="entry name" value="POLYKETIDE SYNTHASE-RELATED"/>
    <property type="match status" value="1"/>
</dbReference>
<dbReference type="PIRSF" id="PIRSF000447">
    <property type="entry name" value="KAS_II"/>
    <property type="match status" value="1"/>
</dbReference>
<dbReference type="PROSITE" id="PS52004">
    <property type="entry name" value="KS3_2"/>
    <property type="match status" value="1"/>
</dbReference>
<evidence type="ECO:0000256" key="5">
    <source>
        <dbReference type="ARBA" id="ARBA00023098"/>
    </source>
</evidence>
<dbReference type="PANTHER" id="PTHR11712:SF336">
    <property type="entry name" value="3-OXOACYL-[ACYL-CARRIER-PROTEIN] SYNTHASE, MITOCHONDRIAL"/>
    <property type="match status" value="1"/>
</dbReference>
<dbReference type="NCBIfam" id="NF005589">
    <property type="entry name" value="PRK07314.1"/>
    <property type="match status" value="1"/>
</dbReference>
<dbReference type="CDD" id="cd00834">
    <property type="entry name" value="KAS_I_II"/>
    <property type="match status" value="1"/>
</dbReference>
<dbReference type="EMBL" id="MF491609">
    <property type="protein sequence ID" value="AUZ82869.1"/>
    <property type="molecule type" value="mRNA"/>
</dbReference>
<evidence type="ECO:0000256" key="8">
    <source>
        <dbReference type="PIRNR" id="PIRNR000447"/>
    </source>
</evidence>
<dbReference type="Pfam" id="PF02801">
    <property type="entry name" value="Ketoacyl-synt_C"/>
    <property type="match status" value="1"/>
</dbReference>
<evidence type="ECO:0000256" key="7">
    <source>
        <dbReference type="ARBA" id="ARBA00023315"/>
    </source>
</evidence>
<evidence type="ECO:0000256" key="2">
    <source>
        <dbReference type="ARBA" id="ARBA00022516"/>
    </source>
</evidence>
<evidence type="ECO:0000256" key="1">
    <source>
        <dbReference type="ARBA" id="ARBA00008467"/>
    </source>
</evidence>
<keyword evidence="5" id="KW-0443">Lipid metabolism</keyword>
<dbReference type="AlphaFoldDB" id="A0A343U6Y4"/>
<keyword evidence="3 8" id="KW-0808">Transferase</keyword>
<evidence type="ECO:0000313" key="12">
    <source>
        <dbReference type="EMBL" id="AUZ82869.1"/>
    </source>
</evidence>
<dbReference type="SUPFAM" id="SSF53901">
    <property type="entry name" value="Thiolase-like"/>
    <property type="match status" value="2"/>
</dbReference>
<keyword evidence="7" id="KW-0012">Acyltransferase</keyword>
<evidence type="ECO:0000256" key="6">
    <source>
        <dbReference type="ARBA" id="ARBA00023160"/>
    </source>
</evidence>
<dbReference type="GO" id="GO:0006633">
    <property type="term" value="P:fatty acid biosynthetic process"/>
    <property type="evidence" value="ECO:0007669"/>
    <property type="project" value="UniProtKB-KW"/>
</dbReference>
<organism evidence="12">
    <name type="scientific">Tigriopus kingsejongensis</name>
    <dbReference type="NCBI Taxonomy" id="1133412"/>
    <lineage>
        <taxon>Eukaryota</taxon>
        <taxon>Metazoa</taxon>
        <taxon>Ecdysozoa</taxon>
        <taxon>Arthropoda</taxon>
        <taxon>Crustacea</taxon>
        <taxon>Multicrustacea</taxon>
        <taxon>Hexanauplia</taxon>
        <taxon>Copepoda</taxon>
        <taxon>Harpacticoida</taxon>
        <taxon>Harpacticidae</taxon>
        <taxon>Tigriopus</taxon>
    </lineage>
</organism>
<feature type="domain" description="Ketosynthase family 3 (KS3)" evidence="11">
    <location>
        <begin position="5"/>
        <end position="440"/>
    </location>
</feature>
<evidence type="ECO:0000256" key="10">
    <source>
        <dbReference type="RuleBase" id="RU003694"/>
    </source>
</evidence>
<dbReference type="Gene3D" id="3.40.47.10">
    <property type="match status" value="2"/>
</dbReference>
<evidence type="ECO:0000256" key="4">
    <source>
        <dbReference type="ARBA" id="ARBA00022832"/>
    </source>
</evidence>
<keyword evidence="2 8" id="KW-0444">Lipid biosynthesis</keyword>
<dbReference type="InterPro" id="IPR017568">
    <property type="entry name" value="3-oxoacyl-ACP_synth-2"/>
</dbReference>
<evidence type="ECO:0000259" key="11">
    <source>
        <dbReference type="PROSITE" id="PS52004"/>
    </source>
</evidence>
<reference evidence="12" key="1">
    <citation type="submission" date="2017-07" db="EMBL/GenBank/DDBJ databases">
        <title>Intraspecific fitness towards temperature shifts on heat shock proteins and fatty acid synthesis gene expression in the temperature and Antarctic copepods Tigriopus sp.</title>
        <authorList>
            <person name="Lee J.-S."/>
        </authorList>
    </citation>
    <scope>NUCLEOTIDE SEQUENCE</scope>
</reference>
<keyword evidence="4" id="KW-0276">Fatty acid metabolism</keyword>
<accession>A0A343U6Y4</accession>
<dbReference type="FunFam" id="3.40.47.10:FF:000018">
    <property type="entry name" value="3-oxoacyl-[acyl-carrier-protein] synthase 2"/>
    <property type="match status" value="1"/>
</dbReference>
<dbReference type="InterPro" id="IPR014030">
    <property type="entry name" value="Ketoacyl_synth_N"/>
</dbReference>
<keyword evidence="6 8" id="KW-0275">Fatty acid biosynthesis</keyword>
<dbReference type="GO" id="GO:0004315">
    <property type="term" value="F:3-oxoacyl-[acyl-carrier-protein] synthase activity"/>
    <property type="evidence" value="ECO:0007669"/>
    <property type="project" value="InterPro"/>
</dbReference>
<dbReference type="InterPro" id="IPR018201">
    <property type="entry name" value="Ketoacyl_synth_AS"/>
</dbReference>
<feature type="active site" description="For beta-ketoacyl synthase activity" evidence="9">
    <location>
        <position position="183"/>
    </location>
</feature>
<evidence type="ECO:0000256" key="9">
    <source>
        <dbReference type="PIRSR" id="PIRSR000447-1"/>
    </source>
</evidence>
<evidence type="ECO:0000256" key="3">
    <source>
        <dbReference type="ARBA" id="ARBA00022679"/>
    </source>
</evidence>
<dbReference type="InterPro" id="IPR000794">
    <property type="entry name" value="Beta-ketoacyl_synthase"/>
</dbReference>
<dbReference type="SMART" id="SM00825">
    <property type="entry name" value="PKS_KS"/>
    <property type="match status" value="1"/>
</dbReference>
<proteinExistence type="evidence at transcript level"/>
<dbReference type="InterPro" id="IPR016039">
    <property type="entry name" value="Thiolase-like"/>
</dbReference>
<dbReference type="InterPro" id="IPR020841">
    <property type="entry name" value="PKS_Beta-ketoAc_synthase_dom"/>
</dbReference>
<dbReference type="GO" id="GO:0005739">
    <property type="term" value="C:mitochondrion"/>
    <property type="evidence" value="ECO:0007669"/>
    <property type="project" value="TreeGrafter"/>
</dbReference>
<comment type="similarity">
    <text evidence="1 8 10">Belongs to the thiolase-like superfamily. Beta-ketoacyl-ACP synthases family.</text>
</comment>
<dbReference type="Pfam" id="PF00109">
    <property type="entry name" value="ketoacyl-synt"/>
    <property type="match status" value="1"/>
</dbReference>
<sequence>MAAGGRRVVVTGLGLVSPLGVGVAPTWSRLLRGESGVSPLADSPLVRASGHAAAVWAALPSQVAGMVPRGSEAGQLDPERDFPPAQRRLMSWAMKYGLMASHEAVAEAQLASLRGSRSRIGVAVGTAMVDLAYIAANYEHVLAGRAKKISPYFVPRILPNLAAGYISLEHGFQGPNHAVSTACATGSHAIGDAYRFIQCQAADVMICGGTEACIDPLAITGFARIRALSTRFNAHPATASRPFDRDRDGFVMAEGAGILVLEELEHARARGVPILAEILGYGLSGDADHITAAREDGQGAVAAMRAAFQDEGLAAVAQLWHINAHATSTPRGDKAELAAIGRLVGDQGGAWPHVSANKGHLGHLLGAAGSAEAILAIRSISTGLIPKTLNTSQLDADVPSAQRVVLGQNVDESSDHHHRRLTLKNSFGFGGTNVSLLMAKYTP</sequence>